<reference evidence="1" key="1">
    <citation type="journal article" date="2004" name="Nature">
        <title>Community structure and metabolism through reconstruction of microbial genomes from the environment.</title>
        <authorList>
            <person name="Tyson G.W."/>
            <person name="Chapman J."/>
            <person name="Hugenholtz P."/>
            <person name="Allen E.E."/>
            <person name="Ram R.J."/>
            <person name="Richardson P.M."/>
            <person name="Solovyev V.V."/>
            <person name="Rubin E.M."/>
            <person name="Rokhsar D.S."/>
            <person name="Banfield J.F."/>
        </authorList>
    </citation>
    <scope>NUCLEOTIDE SEQUENCE [LARGE SCALE GENOMIC DNA]</scope>
</reference>
<dbReference type="EMBL" id="DS995262">
    <property type="protein sequence ID" value="EDZ38347.1"/>
    <property type="molecule type" value="Genomic_DNA"/>
</dbReference>
<accession>B6ARA6</accession>
<gene>
    <name evidence="1" type="ORF">CGL2_08581001</name>
</gene>
<name>B6ARA6_9BACT</name>
<dbReference type="AlphaFoldDB" id="B6ARA6"/>
<reference evidence="1" key="2">
    <citation type="journal article" date="2008" name="PLoS Biol.">
        <title>Population genomic analysis of strain variation in Leptospirillum group II bacteria involved in acid mine drainage formation.</title>
        <authorList>
            <person name="Simmons S.L."/>
            <person name="Dibartolo G."/>
            <person name="Denef V.J."/>
            <person name="Goltsman D.S."/>
            <person name="Thelen M.P."/>
            <person name="Banfield J.F."/>
        </authorList>
    </citation>
    <scope>NUCLEOTIDE SEQUENCE [LARGE SCALE GENOMIC DNA]</scope>
</reference>
<protein>
    <submittedName>
        <fullName evidence="1">Uncharacterized protein</fullName>
    </submittedName>
</protein>
<organism evidence="1">
    <name type="scientific">Leptospirillum sp. Group II '5-way CG'</name>
    <dbReference type="NCBI Taxonomy" id="419541"/>
    <lineage>
        <taxon>Bacteria</taxon>
        <taxon>Pseudomonadati</taxon>
        <taxon>Nitrospirota</taxon>
        <taxon>Nitrospiria</taxon>
        <taxon>Nitrospirales</taxon>
        <taxon>Nitrospiraceae</taxon>
        <taxon>Leptospirillum</taxon>
    </lineage>
</organism>
<evidence type="ECO:0000313" key="1">
    <source>
        <dbReference type="EMBL" id="EDZ38347.1"/>
    </source>
</evidence>
<proteinExistence type="predicted"/>
<sequence>MDSDCRWRGSEGENLLLALNRLADEYERKARIIRKSEKLMGELMDRIHQMEEE</sequence>